<evidence type="ECO:0000256" key="2">
    <source>
        <dbReference type="ARBA" id="ARBA00022801"/>
    </source>
</evidence>
<dbReference type="CDD" id="cd00431">
    <property type="entry name" value="cysteine_hydrolases"/>
    <property type="match status" value="1"/>
</dbReference>
<dbReference type="EMBL" id="ML986580">
    <property type="protein sequence ID" value="KAF2270031.1"/>
    <property type="molecule type" value="Genomic_DNA"/>
</dbReference>
<evidence type="ECO:0000256" key="1">
    <source>
        <dbReference type="ARBA" id="ARBA00006336"/>
    </source>
</evidence>
<evidence type="ECO:0000313" key="4">
    <source>
        <dbReference type="EMBL" id="KAF2270031.1"/>
    </source>
</evidence>
<keyword evidence="5" id="KW-1185">Reference proteome</keyword>
<evidence type="ECO:0000259" key="3">
    <source>
        <dbReference type="Pfam" id="PF00857"/>
    </source>
</evidence>
<dbReference type="InterPro" id="IPR036380">
    <property type="entry name" value="Isochorismatase-like_sf"/>
</dbReference>
<dbReference type="PANTHER" id="PTHR43540:SF1">
    <property type="entry name" value="ISOCHORISMATASE HYDROLASE"/>
    <property type="match status" value="1"/>
</dbReference>
<dbReference type="PANTHER" id="PTHR43540">
    <property type="entry name" value="PEROXYUREIDOACRYLATE/UREIDOACRYLATE AMIDOHYDROLASE-RELATED"/>
    <property type="match status" value="1"/>
</dbReference>
<keyword evidence="2 4" id="KW-0378">Hydrolase</keyword>
<dbReference type="GO" id="GO:0016787">
    <property type="term" value="F:hydrolase activity"/>
    <property type="evidence" value="ECO:0007669"/>
    <property type="project" value="UniProtKB-KW"/>
</dbReference>
<name>A0A9P4NBD3_9PLEO</name>
<dbReference type="SUPFAM" id="SSF52499">
    <property type="entry name" value="Isochorismatase-like hydrolases"/>
    <property type="match status" value="1"/>
</dbReference>
<protein>
    <submittedName>
        <fullName evidence="4">Isochorismatase hydrolase</fullName>
    </submittedName>
</protein>
<comment type="caution">
    <text evidence="4">The sequence shown here is derived from an EMBL/GenBank/DDBJ whole genome shotgun (WGS) entry which is preliminary data.</text>
</comment>
<feature type="domain" description="Isochorismatase-like" evidence="3">
    <location>
        <begin position="21"/>
        <end position="197"/>
    </location>
</feature>
<gene>
    <name evidence="4" type="ORF">CC78DRAFT_528539</name>
</gene>
<dbReference type="OrthoDB" id="1739143at2759"/>
<proteinExistence type="inferred from homology"/>
<evidence type="ECO:0000313" key="5">
    <source>
        <dbReference type="Proteomes" id="UP000800093"/>
    </source>
</evidence>
<dbReference type="AlphaFoldDB" id="A0A9P4NBD3"/>
<dbReference type="InterPro" id="IPR000868">
    <property type="entry name" value="Isochorismatase-like_dom"/>
</dbReference>
<dbReference type="Pfam" id="PF00857">
    <property type="entry name" value="Isochorismatase"/>
    <property type="match status" value="1"/>
</dbReference>
<reference evidence="5" key="1">
    <citation type="journal article" date="2020" name="Stud. Mycol.">
        <title>101 Dothideomycetes genomes: A test case for predicting lifestyles and emergence of pathogens.</title>
        <authorList>
            <person name="Haridas S."/>
            <person name="Albert R."/>
            <person name="Binder M."/>
            <person name="Bloem J."/>
            <person name="LaButti K."/>
            <person name="Salamov A."/>
            <person name="Andreopoulos B."/>
            <person name="Baker S."/>
            <person name="Barry K."/>
            <person name="Bills G."/>
            <person name="Bluhm B."/>
            <person name="Cannon C."/>
            <person name="Castanera R."/>
            <person name="Culley D."/>
            <person name="Daum C."/>
            <person name="Ezra D."/>
            <person name="Gonzalez J."/>
            <person name="Henrissat B."/>
            <person name="Kuo A."/>
            <person name="Liang C."/>
            <person name="Lipzen A."/>
            <person name="Lutzoni F."/>
            <person name="Magnuson J."/>
            <person name="Mondo S."/>
            <person name="Nolan M."/>
            <person name="Ohm R."/>
            <person name="Pangilinan J."/>
            <person name="Park H.-J."/>
            <person name="Ramirez L."/>
            <person name="Alfaro M."/>
            <person name="Sun H."/>
            <person name="Tritt A."/>
            <person name="Yoshinaga Y."/>
            <person name="Zwiers L.-H."/>
            <person name="Turgeon B."/>
            <person name="Goodwin S."/>
            <person name="Spatafora J."/>
            <person name="Crous P."/>
            <person name="Grigoriev I."/>
        </authorList>
    </citation>
    <scope>NUCLEOTIDE SEQUENCE [LARGE SCALE GENOMIC DNA]</scope>
    <source>
        <strain evidence="5">CBS 304.66</strain>
    </source>
</reference>
<dbReference type="InterPro" id="IPR050272">
    <property type="entry name" value="Isochorismatase-like_hydrls"/>
</dbReference>
<sequence length="209" mass="22840">MEAMFNTADISAPGYYRPSQTALLLLDFHTIFIEQIGGPEAPAAMQVAAKLKRWAKLQGIQIIHCLIDPKDTPSPTCKGAKRFTGLLSSLRTSGGEEPAELLEDIREEVTFTRKPGHVSALRSPGLEVFLQKKGIRSLILTGLSTSGCVMRTANMATDFDYVVTVISDGCADRTGDIHDLVMEKVCSNRGYVITSAEFQEGFERSVGRK</sequence>
<dbReference type="Proteomes" id="UP000800093">
    <property type="component" value="Unassembled WGS sequence"/>
</dbReference>
<comment type="similarity">
    <text evidence="1">Belongs to the isochorismatase family.</text>
</comment>
<accession>A0A9P4NBD3</accession>
<dbReference type="Gene3D" id="3.40.50.850">
    <property type="entry name" value="Isochorismatase-like"/>
    <property type="match status" value="1"/>
</dbReference>
<organism evidence="4 5">
    <name type="scientific">Lojkania enalia</name>
    <dbReference type="NCBI Taxonomy" id="147567"/>
    <lineage>
        <taxon>Eukaryota</taxon>
        <taxon>Fungi</taxon>
        <taxon>Dikarya</taxon>
        <taxon>Ascomycota</taxon>
        <taxon>Pezizomycotina</taxon>
        <taxon>Dothideomycetes</taxon>
        <taxon>Pleosporomycetidae</taxon>
        <taxon>Pleosporales</taxon>
        <taxon>Pleosporales incertae sedis</taxon>
        <taxon>Lojkania</taxon>
    </lineage>
</organism>